<dbReference type="Gene3D" id="2.115.10.10">
    <property type="entry name" value="Tachylectin 2"/>
    <property type="match status" value="1"/>
</dbReference>
<dbReference type="EMBL" id="FMDN01000016">
    <property type="protein sequence ID" value="SCG61356.1"/>
    <property type="molecule type" value="Genomic_DNA"/>
</dbReference>
<evidence type="ECO:0000313" key="3">
    <source>
        <dbReference type="EMBL" id="SCG61356.1"/>
    </source>
</evidence>
<evidence type="ECO:0000256" key="2">
    <source>
        <dbReference type="SAM" id="SignalP"/>
    </source>
</evidence>
<feature type="signal peptide" evidence="2">
    <location>
        <begin position="1"/>
        <end position="19"/>
    </location>
</feature>
<organism evidence="3 4">
    <name type="scientific">Micromonospora halophytica</name>
    <dbReference type="NCBI Taxonomy" id="47864"/>
    <lineage>
        <taxon>Bacteria</taxon>
        <taxon>Bacillati</taxon>
        <taxon>Actinomycetota</taxon>
        <taxon>Actinomycetes</taxon>
        <taxon>Micromonosporales</taxon>
        <taxon>Micromonosporaceae</taxon>
        <taxon>Micromonospora</taxon>
    </lineage>
</organism>
<evidence type="ECO:0000256" key="1">
    <source>
        <dbReference type="ARBA" id="ARBA00022729"/>
    </source>
</evidence>
<dbReference type="Gene3D" id="3.90.1720.10">
    <property type="entry name" value="endopeptidase domain like (from Nostoc punctiforme)"/>
    <property type="match status" value="1"/>
</dbReference>
<dbReference type="InterPro" id="IPR038765">
    <property type="entry name" value="Papain-like_cys_pep_sf"/>
</dbReference>
<keyword evidence="1 2" id="KW-0732">Signal</keyword>
<evidence type="ECO:0000313" key="4">
    <source>
        <dbReference type="Proteomes" id="UP000199408"/>
    </source>
</evidence>
<protein>
    <submittedName>
        <fullName evidence="3">FG-GAP repeat</fullName>
    </submittedName>
</protein>
<sequence>MKSTAIRRLTSLALGAALAAGVGLTGGVATVVTSAPEAAFAASTVGGQITPTEVLSRAKFWYDNRGSIPYNQGGYYPDQDGRNYRTDCSGFVSMAWHLSTSKTTHNMYTVSRQISKNDLQPGDVLNIASRHVILFKRWIDKSTGTFEYYAFGSTPVKMATETLTGGSDGRIDSHPASDYVARRYNNISTSSEPPTKDPGVADVTGDGYHDLVARKTDGTLWLYSNNIERDNGVPYSDSRQIGSGWSSSDRIVNADVTGDGFTDVLLVKPDGTMILYSNNIVRDDGAPYSSPASRQVGSGWNNFDRIVGADVTGDGYTDLVARKTDGTLWLY</sequence>
<dbReference type="RefSeq" id="WP_091299735.1">
    <property type="nucleotide sequence ID" value="NZ_FMDN01000016.1"/>
</dbReference>
<dbReference type="SUPFAM" id="SSF54001">
    <property type="entry name" value="Cysteine proteinases"/>
    <property type="match status" value="1"/>
</dbReference>
<proteinExistence type="predicted"/>
<keyword evidence="4" id="KW-1185">Reference proteome</keyword>
<dbReference type="InterPro" id="IPR028994">
    <property type="entry name" value="Integrin_alpha_N"/>
</dbReference>
<dbReference type="STRING" id="47864.GA0070560_11629"/>
<name>A0A1C5IUC1_9ACTN</name>
<dbReference type="SUPFAM" id="SSF69318">
    <property type="entry name" value="Integrin alpha N-terminal domain"/>
    <property type="match status" value="1"/>
</dbReference>
<feature type="chain" id="PRO_5039200968" evidence="2">
    <location>
        <begin position="20"/>
        <end position="331"/>
    </location>
</feature>
<reference evidence="4" key="1">
    <citation type="submission" date="2016-06" db="EMBL/GenBank/DDBJ databases">
        <authorList>
            <person name="Varghese N."/>
        </authorList>
    </citation>
    <scope>NUCLEOTIDE SEQUENCE [LARGE SCALE GENOMIC DNA]</scope>
    <source>
        <strain evidence="4">DSM 43171</strain>
    </source>
</reference>
<gene>
    <name evidence="3" type="ORF">GA0070560_11629</name>
</gene>
<dbReference type="InterPro" id="IPR013517">
    <property type="entry name" value="FG-GAP"/>
</dbReference>
<dbReference type="OrthoDB" id="9815928at2"/>
<feature type="non-terminal residue" evidence="3">
    <location>
        <position position="331"/>
    </location>
</feature>
<dbReference type="Pfam" id="PF13517">
    <property type="entry name" value="FG-GAP_3"/>
    <property type="match status" value="1"/>
</dbReference>
<accession>A0A1C5IUC1</accession>
<dbReference type="PANTHER" id="PTHR44103:SF1">
    <property type="entry name" value="PROPROTEIN CONVERTASE P"/>
    <property type="match status" value="1"/>
</dbReference>
<dbReference type="AlphaFoldDB" id="A0A1C5IUC1"/>
<dbReference type="Proteomes" id="UP000199408">
    <property type="component" value="Unassembled WGS sequence"/>
</dbReference>
<dbReference type="PANTHER" id="PTHR44103">
    <property type="entry name" value="PROPROTEIN CONVERTASE P"/>
    <property type="match status" value="1"/>
</dbReference>